<accession>A0AAV5SW93</accession>
<keyword evidence="4" id="KW-1185">Reference proteome</keyword>
<dbReference type="AlphaFoldDB" id="A0AAV5SW93"/>
<feature type="non-terminal residue" evidence="2">
    <location>
        <position position="1"/>
    </location>
</feature>
<evidence type="ECO:0000313" key="3">
    <source>
        <dbReference type="EMBL" id="GMT08366.1"/>
    </source>
</evidence>
<protein>
    <submittedName>
        <fullName evidence="2">Uncharacterized protein</fullName>
    </submittedName>
</protein>
<organism evidence="2 4">
    <name type="scientific">Pristionchus entomophagus</name>
    <dbReference type="NCBI Taxonomy" id="358040"/>
    <lineage>
        <taxon>Eukaryota</taxon>
        <taxon>Metazoa</taxon>
        <taxon>Ecdysozoa</taxon>
        <taxon>Nematoda</taxon>
        <taxon>Chromadorea</taxon>
        <taxon>Rhabditida</taxon>
        <taxon>Rhabditina</taxon>
        <taxon>Diplogasteromorpha</taxon>
        <taxon>Diplogasteroidea</taxon>
        <taxon>Neodiplogasteridae</taxon>
        <taxon>Pristionchus</taxon>
    </lineage>
</organism>
<evidence type="ECO:0000313" key="4">
    <source>
        <dbReference type="Proteomes" id="UP001432027"/>
    </source>
</evidence>
<reference evidence="2" key="1">
    <citation type="submission" date="2023-10" db="EMBL/GenBank/DDBJ databases">
        <title>Genome assembly of Pristionchus species.</title>
        <authorList>
            <person name="Yoshida K."/>
            <person name="Sommer R.J."/>
        </authorList>
    </citation>
    <scope>NUCLEOTIDE SEQUENCE</scope>
    <source>
        <strain evidence="2">RS0144</strain>
    </source>
</reference>
<sequence length="153" mass="17233">FVVYDNTEDCQARHDIVLHAIQSVLNAVSSACKDQQTTDSGCYILMMTTCDDLDFAPGQLFVVAEAIEMEMVFNFTIDIRSSDTSLTSRIFDAIWAILDRDHSYLNMYPTDYICADDFPIHVHEEGHEYCSQTSPGTHNDNGEIKECPIGTYS</sequence>
<name>A0AAV5SW93_9BILA</name>
<gene>
    <name evidence="3" type="ORF">PENTCL1PPCAC_30540</name>
    <name evidence="2" type="ORF">PENTCL1PPCAC_9786</name>
</gene>
<evidence type="ECO:0000313" key="2">
    <source>
        <dbReference type="EMBL" id="GMS87611.1"/>
    </source>
</evidence>
<feature type="region of interest" description="Disordered" evidence="1">
    <location>
        <begin position="131"/>
        <end position="153"/>
    </location>
</feature>
<dbReference type="EMBL" id="BTSX01000066">
    <property type="protein sequence ID" value="GMT08366.1"/>
    <property type="molecule type" value="Genomic_DNA"/>
</dbReference>
<dbReference type="Proteomes" id="UP001432027">
    <property type="component" value="Unassembled WGS sequence"/>
</dbReference>
<feature type="non-terminal residue" evidence="2">
    <location>
        <position position="153"/>
    </location>
</feature>
<comment type="caution">
    <text evidence="2">The sequence shown here is derived from an EMBL/GenBank/DDBJ whole genome shotgun (WGS) entry which is preliminary data.</text>
</comment>
<proteinExistence type="predicted"/>
<evidence type="ECO:0000256" key="1">
    <source>
        <dbReference type="SAM" id="MobiDB-lite"/>
    </source>
</evidence>
<dbReference type="EMBL" id="BTSX01000003">
    <property type="protein sequence ID" value="GMS87611.1"/>
    <property type="molecule type" value="Genomic_DNA"/>
</dbReference>